<evidence type="ECO:0000256" key="2">
    <source>
        <dbReference type="ARBA" id="ARBA00004123"/>
    </source>
</evidence>
<dbReference type="Pfam" id="PF12812">
    <property type="entry name" value="PDZ_1"/>
    <property type="match status" value="1"/>
</dbReference>
<dbReference type="InterPro" id="IPR041489">
    <property type="entry name" value="PDZ_6"/>
</dbReference>
<dbReference type="SUPFAM" id="SSF50156">
    <property type="entry name" value="PDZ domain-like"/>
    <property type="match status" value="2"/>
</dbReference>
<feature type="compositionally biased region" description="Low complexity" evidence="7">
    <location>
        <begin position="971"/>
        <end position="989"/>
    </location>
</feature>
<evidence type="ECO:0000256" key="7">
    <source>
        <dbReference type="SAM" id="MobiDB-lite"/>
    </source>
</evidence>
<dbReference type="Proteomes" id="UP000187429">
    <property type="component" value="Unassembled WGS sequence"/>
</dbReference>
<keyword evidence="6" id="KW-0539">Nucleus</keyword>
<sequence length="1053" mass="118114">MDLLSENDMRNQTHPSHNSYNTNASSTVNSQDRCISDSKVDCPRTELSLDDLEIMFTSSKIDPKKHPFSPYSAIENQKIEELVSNLSISKSWDETLEKVIKAIVQIKTRGVKAFDTEFTYNSFATGFIVDSKNGIILSNRHVVGPGPTVSQAIFYNYETVDLLPIYYDPIHDFGFFKFNPENVKFTQINQITLASHKARVGLDIRVVGNDNNEKLSIASGTLARLDRPPPEYGIGNYNDMNTFYFQASTGTSGGSSGSPVLDIHGDAVALNAGSSSVSDSSFYLPLNQIEIALKKILNNEQISRGTLQVEFEYTSYDKLKRLGLPHQIEKINRENFPNNIGMFIVKSVLPEGPADNILFPGDILLAINGSPITHFLDISFFMDNNVNKSINVSVLRNKSLLSSTCTVQDLFSITTTRLVEFGGGVVHDLSYQAAKGYNIPVRGVFVSSVGYTLGNSSVQRYHIIKSINNRPINNIDDFVDVISTLSYNSRVPIKHYLISQSFREIVSTISITSDWFPYQMATRNPKSGIWEYTKLLNPKRSQISKPLVVNYRQKKNIIKPADIHTTSVVYIEFDAPFVIETIHCTKFYGPGYIIDKDQGLVLCDRNTVMISAGNVFITFANSTTLPASVYYLHPVHNITILKYNPDHIVYPQLKNLQISPDYYNGTKKLNQGDPITIVSFDNQDLPIVRQSKVSYTKMLDLGMCSPPRWRAINTEVIYLEDDISKAGGILCDESGLVVAILISYSFQNYPGNNSELLAGLELSEIKSFLDDIISGNDITIRSLDVIMAELPPYLARSMGMSEEILADLEEFSKDESKFFKVNGVISVTSEASKLIKIGDIFTKIDDEYVTNIRQISMISDKEFVKVELLRDGEMKVIEVPTTILPNIETTYFLEWAGTILQKPHRPVHEFVKKLPSEIYILFVAYGTPADSYDINPRTFITHVEGIKVHTIFDFIKTLKLIAKKSPTNPTSSHSDINNDPSDINNSTISADNQNGPLINQEDFIRLTVVDFYGASQIICVKTDEHYCPTIFYKLSDGPERQWNIKIGINNIEV</sequence>
<dbReference type="InterPro" id="IPR001478">
    <property type="entry name" value="PDZ"/>
</dbReference>
<protein>
    <recommendedName>
        <fullName evidence="4">Pro-apoptotic serine protease NMA111</fullName>
    </recommendedName>
    <alternativeName>
        <fullName evidence="5">Pro-apoptotic serine protease nma111</fullName>
    </alternativeName>
</protein>
<dbReference type="PROSITE" id="PS50106">
    <property type="entry name" value="PDZ"/>
    <property type="match status" value="1"/>
</dbReference>
<dbReference type="PANTHER" id="PTHR46366:SF1">
    <property type="entry name" value="PDZ DOMAIN-CONTAINING PROTEIN C1685.05"/>
    <property type="match status" value="1"/>
</dbReference>
<accession>A0A1R1YU37</accession>
<comment type="similarity">
    <text evidence="3">Belongs to the peptidase S1C family.</text>
</comment>
<evidence type="ECO:0000259" key="8">
    <source>
        <dbReference type="PROSITE" id="PS50106"/>
    </source>
</evidence>
<dbReference type="InterPro" id="IPR036034">
    <property type="entry name" value="PDZ_sf"/>
</dbReference>
<dbReference type="AlphaFoldDB" id="A0A1R1YU37"/>
<dbReference type="EMBL" id="LSSM01000010">
    <property type="protein sequence ID" value="OMJ30407.1"/>
    <property type="molecule type" value="Genomic_DNA"/>
</dbReference>
<evidence type="ECO:0000256" key="1">
    <source>
        <dbReference type="ARBA" id="ARBA00002558"/>
    </source>
</evidence>
<dbReference type="Gene3D" id="2.40.10.10">
    <property type="entry name" value="Trypsin-like serine proteases"/>
    <property type="match status" value="2"/>
</dbReference>
<evidence type="ECO:0000256" key="4">
    <source>
        <dbReference type="ARBA" id="ARBA00020338"/>
    </source>
</evidence>
<comment type="subcellular location">
    <subcellularLocation>
        <location evidence="2">Nucleus</location>
    </subcellularLocation>
</comment>
<name>A0A1R1YU37_9FUNG</name>
<dbReference type="InterPro" id="IPR025926">
    <property type="entry name" value="PDZ-like_dom"/>
</dbReference>
<dbReference type="CDD" id="cd06719">
    <property type="entry name" value="PDZ2-4_Nma111p-like"/>
    <property type="match status" value="1"/>
</dbReference>
<organism evidence="9 10">
    <name type="scientific">Smittium culicis</name>
    <dbReference type="NCBI Taxonomy" id="133412"/>
    <lineage>
        <taxon>Eukaryota</taxon>
        <taxon>Fungi</taxon>
        <taxon>Fungi incertae sedis</taxon>
        <taxon>Zoopagomycota</taxon>
        <taxon>Kickxellomycotina</taxon>
        <taxon>Harpellomycetes</taxon>
        <taxon>Harpellales</taxon>
        <taxon>Legeriomycetaceae</taxon>
        <taxon>Smittium</taxon>
    </lineage>
</organism>
<dbReference type="OrthoDB" id="4217619at2759"/>
<evidence type="ECO:0000313" key="10">
    <source>
        <dbReference type="Proteomes" id="UP000187429"/>
    </source>
</evidence>
<evidence type="ECO:0000313" key="9">
    <source>
        <dbReference type="EMBL" id="OMJ30407.1"/>
    </source>
</evidence>
<dbReference type="InterPro" id="IPR009003">
    <property type="entry name" value="Peptidase_S1_PA"/>
</dbReference>
<dbReference type="Gene3D" id="2.30.42.10">
    <property type="match status" value="1"/>
</dbReference>
<dbReference type="InterPro" id="IPR001940">
    <property type="entry name" value="Peptidase_S1C"/>
</dbReference>
<dbReference type="InterPro" id="IPR043504">
    <property type="entry name" value="Peptidase_S1_PA_chymotrypsin"/>
</dbReference>
<keyword evidence="10" id="KW-1185">Reference proteome</keyword>
<comment type="function">
    <text evidence="1">Nuclear serine protease which mediates apoptosis.</text>
</comment>
<feature type="region of interest" description="Disordered" evidence="7">
    <location>
        <begin position="966"/>
        <end position="990"/>
    </location>
</feature>
<dbReference type="Pfam" id="PF13365">
    <property type="entry name" value="Trypsin_2"/>
    <property type="match status" value="1"/>
</dbReference>
<dbReference type="GO" id="GO:0004252">
    <property type="term" value="F:serine-type endopeptidase activity"/>
    <property type="evidence" value="ECO:0007669"/>
    <property type="project" value="InterPro"/>
</dbReference>
<dbReference type="GO" id="GO:0005634">
    <property type="term" value="C:nucleus"/>
    <property type="evidence" value="ECO:0007669"/>
    <property type="project" value="UniProtKB-SubCell"/>
</dbReference>
<dbReference type="Pfam" id="PF17820">
    <property type="entry name" value="PDZ_6"/>
    <property type="match status" value="1"/>
</dbReference>
<comment type="caution">
    <text evidence="9">The sequence shown here is derived from an EMBL/GenBank/DDBJ whole genome shotgun (WGS) entry which is preliminary data.</text>
</comment>
<evidence type="ECO:0000256" key="6">
    <source>
        <dbReference type="ARBA" id="ARBA00023242"/>
    </source>
</evidence>
<reference evidence="10" key="1">
    <citation type="submission" date="2017-01" db="EMBL/GenBank/DDBJ databases">
        <authorList>
            <person name="Wang Y."/>
            <person name="White M."/>
            <person name="Kvist S."/>
            <person name="Moncalvo J.-M."/>
        </authorList>
    </citation>
    <scope>NUCLEOTIDE SEQUENCE [LARGE SCALE GENOMIC DNA]</scope>
    <source>
        <strain evidence="10">ID-206-W2</strain>
    </source>
</reference>
<dbReference type="PANTHER" id="PTHR46366">
    <property type="entry name" value="PRO-APOPTOTIC SERINE PROTEASE NMA111"/>
    <property type="match status" value="1"/>
</dbReference>
<feature type="region of interest" description="Disordered" evidence="7">
    <location>
        <begin position="1"/>
        <end position="29"/>
    </location>
</feature>
<feature type="domain" description="PDZ" evidence="8">
    <location>
        <begin position="308"/>
        <end position="374"/>
    </location>
</feature>
<evidence type="ECO:0000256" key="5">
    <source>
        <dbReference type="ARBA" id="ARBA00021524"/>
    </source>
</evidence>
<dbReference type="GO" id="GO:0006508">
    <property type="term" value="P:proteolysis"/>
    <property type="evidence" value="ECO:0007669"/>
    <property type="project" value="UniProtKB-KW"/>
</dbReference>
<dbReference type="PRINTS" id="PR00834">
    <property type="entry name" value="PROTEASES2C"/>
</dbReference>
<dbReference type="Gene3D" id="2.40.10.120">
    <property type="match status" value="1"/>
</dbReference>
<dbReference type="SUPFAM" id="SSF50494">
    <property type="entry name" value="Trypsin-like serine proteases"/>
    <property type="match status" value="2"/>
</dbReference>
<gene>
    <name evidence="9" type="ORF">AYI69_g49</name>
</gene>
<proteinExistence type="inferred from homology"/>
<feature type="compositionally biased region" description="Polar residues" evidence="7">
    <location>
        <begin position="10"/>
        <end position="29"/>
    </location>
</feature>
<evidence type="ECO:0000256" key="3">
    <source>
        <dbReference type="ARBA" id="ARBA00010541"/>
    </source>
</evidence>